<name>A0ABT8F183_9BACT</name>
<evidence type="ECO:0008006" key="4">
    <source>
        <dbReference type="Google" id="ProtNLM"/>
    </source>
</evidence>
<feature type="signal peptide" evidence="1">
    <location>
        <begin position="1"/>
        <end position="17"/>
    </location>
</feature>
<proteinExistence type="predicted"/>
<evidence type="ECO:0000256" key="1">
    <source>
        <dbReference type="SAM" id="SignalP"/>
    </source>
</evidence>
<dbReference type="Proteomes" id="UP001168552">
    <property type="component" value="Unassembled WGS sequence"/>
</dbReference>
<evidence type="ECO:0000313" key="3">
    <source>
        <dbReference type="Proteomes" id="UP001168552"/>
    </source>
</evidence>
<reference evidence="2" key="1">
    <citation type="submission" date="2023-06" db="EMBL/GenBank/DDBJ databases">
        <title>Cytophagales bacterium Strain LB-30, isolated from soil.</title>
        <authorList>
            <person name="Liu B."/>
        </authorList>
    </citation>
    <scope>NUCLEOTIDE SEQUENCE</scope>
    <source>
        <strain evidence="2">LB-30</strain>
    </source>
</reference>
<dbReference type="EMBL" id="JAUHJS010000001">
    <property type="protein sequence ID" value="MDN4164165.1"/>
    <property type="molecule type" value="Genomic_DNA"/>
</dbReference>
<gene>
    <name evidence="2" type="ORF">QWY31_01565</name>
</gene>
<accession>A0ABT8F183</accession>
<evidence type="ECO:0000313" key="2">
    <source>
        <dbReference type="EMBL" id="MDN4164165.1"/>
    </source>
</evidence>
<comment type="caution">
    <text evidence="2">The sequence shown here is derived from an EMBL/GenBank/DDBJ whole genome shotgun (WGS) entry which is preliminary data.</text>
</comment>
<keyword evidence="1" id="KW-0732">Signal</keyword>
<dbReference type="SUPFAM" id="SSF56935">
    <property type="entry name" value="Porins"/>
    <property type="match status" value="1"/>
</dbReference>
<sequence length="240" mass="26207">MKQVVIFLLGISINMAAFGQSSFWDSSIRVDASFAVSSNQFLGNVALGKLHALKSEGKFKMGYGVRFNTLFSGSVEYRTAPAELTSGKTGLGVIFTENIEANLDTITLANANFLALNAFVTLQYDFTPKWSLAFAIDAIGFTLGAEKNGTFSSSEYPETNGVYQASPTTFNLLLTSDNDIGTLNSELMLSYRANEQWAFRAGPSFIFTEITTTTPAALNNDRFRNKALLFTLGASYFPFD</sequence>
<keyword evidence="3" id="KW-1185">Reference proteome</keyword>
<organism evidence="2 3">
    <name type="scientific">Shiella aurantiaca</name>
    <dbReference type="NCBI Taxonomy" id="3058365"/>
    <lineage>
        <taxon>Bacteria</taxon>
        <taxon>Pseudomonadati</taxon>
        <taxon>Bacteroidota</taxon>
        <taxon>Cytophagia</taxon>
        <taxon>Cytophagales</taxon>
        <taxon>Shiellaceae</taxon>
        <taxon>Shiella</taxon>
    </lineage>
</organism>
<protein>
    <recommendedName>
        <fullName evidence="4">Outer membrane protein beta-barrel domain-containing protein</fullName>
    </recommendedName>
</protein>
<feature type="chain" id="PRO_5046037789" description="Outer membrane protein beta-barrel domain-containing protein" evidence="1">
    <location>
        <begin position="18"/>
        <end position="240"/>
    </location>
</feature>
<dbReference type="RefSeq" id="WP_320002692.1">
    <property type="nucleotide sequence ID" value="NZ_JAUHJS010000001.1"/>
</dbReference>